<dbReference type="PANTHER" id="PTHR43161">
    <property type="entry name" value="SORBITOL DEHYDROGENASE"/>
    <property type="match status" value="1"/>
</dbReference>
<dbReference type="EMBL" id="JBFXLT010000024">
    <property type="protein sequence ID" value="KAL2816114.1"/>
    <property type="molecule type" value="Genomic_DNA"/>
</dbReference>
<evidence type="ECO:0000259" key="6">
    <source>
        <dbReference type="Pfam" id="PF00107"/>
    </source>
</evidence>
<accession>A0ABR4HKV8</accession>
<dbReference type="Pfam" id="PF08240">
    <property type="entry name" value="ADH_N"/>
    <property type="match status" value="1"/>
</dbReference>
<dbReference type="InterPro" id="IPR013154">
    <property type="entry name" value="ADH-like_N"/>
</dbReference>
<keyword evidence="3" id="KW-0479">Metal-binding</keyword>
<keyword evidence="4" id="KW-0862">Zinc</keyword>
<comment type="caution">
    <text evidence="8">The sequence shown here is derived from an EMBL/GenBank/DDBJ whole genome shotgun (WGS) entry which is preliminary data.</text>
</comment>
<dbReference type="InterPro" id="IPR013149">
    <property type="entry name" value="ADH-like_C"/>
</dbReference>
<evidence type="ECO:0000256" key="2">
    <source>
        <dbReference type="ARBA" id="ARBA00008072"/>
    </source>
</evidence>
<sequence>MRAARFHAAKDIRVEEIPAPKPGDSDNDDKVLVEVEWCGICGSDLNEYLAGPFTIPSHKTGPHPLTNDILPVTMGHEVTGRIIHVPTALQTETTGNNIPLRNGQAVVVDPRYFCTSCNPCTQSATNCCARIGFLGLSGGGGGLSELVAVRPGQVYALEPAHIPGQDGIHGGGGAGVDLAVAALIEPLAVVWHGVKLFLSTRHDLEGPTSLSDVEIQALIIGAGPVGVAMAFVLKAWGVKTVFVSEPSKARREVLQSTGVVTDIFDPVTESIPDRCRAATNGGQGVDVVFDCAGSQAGFQTGCESLRFRGVYINVAVPKTPLTIPLGPFMKQEIMYKSSLAYDQGDFREMVDAFMKGRFIGVEKMITGRIALEDIVGKGFEELVRPNDHVKILVSPKRSNLV</sequence>
<evidence type="ECO:0000256" key="5">
    <source>
        <dbReference type="ARBA" id="ARBA00023002"/>
    </source>
</evidence>
<dbReference type="InterPro" id="IPR011032">
    <property type="entry name" value="GroES-like_sf"/>
</dbReference>
<dbReference type="PANTHER" id="PTHR43161:SF23">
    <property type="entry name" value="(R,R)-BUTANEDIOL DEHYDROGENASE-RELATED"/>
    <property type="match status" value="1"/>
</dbReference>
<gene>
    <name evidence="8" type="ORF">BJX63DRAFT_420110</name>
</gene>
<dbReference type="InterPro" id="IPR036291">
    <property type="entry name" value="NAD(P)-bd_dom_sf"/>
</dbReference>
<evidence type="ECO:0000256" key="4">
    <source>
        <dbReference type="ARBA" id="ARBA00022833"/>
    </source>
</evidence>
<evidence type="ECO:0000256" key="1">
    <source>
        <dbReference type="ARBA" id="ARBA00001947"/>
    </source>
</evidence>
<feature type="domain" description="Alcohol dehydrogenase-like N-terminal" evidence="7">
    <location>
        <begin position="28"/>
        <end position="157"/>
    </location>
</feature>
<dbReference type="Proteomes" id="UP001610334">
    <property type="component" value="Unassembled WGS sequence"/>
</dbReference>
<comment type="cofactor">
    <cofactor evidence="1">
        <name>Zn(2+)</name>
        <dbReference type="ChEBI" id="CHEBI:29105"/>
    </cofactor>
</comment>
<dbReference type="Pfam" id="PF00107">
    <property type="entry name" value="ADH_zinc_N"/>
    <property type="match status" value="1"/>
</dbReference>
<keyword evidence="5" id="KW-0560">Oxidoreductase</keyword>
<dbReference type="SUPFAM" id="SSF51735">
    <property type="entry name" value="NAD(P)-binding Rossmann-fold domains"/>
    <property type="match status" value="1"/>
</dbReference>
<reference evidence="8 9" key="1">
    <citation type="submission" date="2024-07" db="EMBL/GenBank/DDBJ databases">
        <title>Section-level genome sequencing and comparative genomics of Aspergillus sections Usti and Cavernicolus.</title>
        <authorList>
            <consortium name="Lawrence Berkeley National Laboratory"/>
            <person name="Nybo J.L."/>
            <person name="Vesth T.C."/>
            <person name="Theobald S."/>
            <person name="Frisvad J.C."/>
            <person name="Larsen T.O."/>
            <person name="Kjaerboelling I."/>
            <person name="Rothschild-Mancinelli K."/>
            <person name="Lyhne E.K."/>
            <person name="Kogle M.E."/>
            <person name="Barry K."/>
            <person name="Clum A."/>
            <person name="Na H."/>
            <person name="Ledsgaard L."/>
            <person name="Lin J."/>
            <person name="Lipzen A."/>
            <person name="Kuo A."/>
            <person name="Riley R."/>
            <person name="Mondo S."/>
            <person name="Labutti K."/>
            <person name="Haridas S."/>
            <person name="Pangalinan J."/>
            <person name="Salamov A.A."/>
            <person name="Simmons B.A."/>
            <person name="Magnuson J.K."/>
            <person name="Chen J."/>
            <person name="Drula E."/>
            <person name="Henrissat B."/>
            <person name="Wiebenga A."/>
            <person name="Lubbers R.J."/>
            <person name="Gomes A.C."/>
            <person name="Makela M.R."/>
            <person name="Stajich J."/>
            <person name="Grigoriev I.V."/>
            <person name="Mortensen U.H."/>
            <person name="De Vries R.P."/>
            <person name="Baker S.E."/>
            <person name="Andersen M.R."/>
        </authorList>
    </citation>
    <scope>NUCLEOTIDE SEQUENCE [LARGE SCALE GENOMIC DNA]</scope>
    <source>
        <strain evidence="8 9">CBS 588.65</strain>
    </source>
</reference>
<comment type="similarity">
    <text evidence="2">Belongs to the zinc-containing alcohol dehydrogenase family.</text>
</comment>
<evidence type="ECO:0000313" key="9">
    <source>
        <dbReference type="Proteomes" id="UP001610334"/>
    </source>
</evidence>
<dbReference type="SUPFAM" id="SSF50129">
    <property type="entry name" value="GroES-like"/>
    <property type="match status" value="1"/>
</dbReference>
<evidence type="ECO:0000259" key="7">
    <source>
        <dbReference type="Pfam" id="PF08240"/>
    </source>
</evidence>
<feature type="domain" description="Alcohol dehydrogenase-like C-terminal" evidence="6">
    <location>
        <begin position="224"/>
        <end position="353"/>
    </location>
</feature>
<protein>
    <submittedName>
        <fullName evidence="8">Chaperonin 10-like protein</fullName>
    </submittedName>
</protein>
<dbReference type="Gene3D" id="3.40.50.720">
    <property type="entry name" value="NAD(P)-binding Rossmann-like Domain"/>
    <property type="match status" value="1"/>
</dbReference>
<dbReference type="Gene3D" id="3.90.180.10">
    <property type="entry name" value="Medium-chain alcohol dehydrogenases, catalytic domain"/>
    <property type="match status" value="1"/>
</dbReference>
<keyword evidence="9" id="KW-1185">Reference proteome</keyword>
<evidence type="ECO:0000256" key="3">
    <source>
        <dbReference type="ARBA" id="ARBA00022723"/>
    </source>
</evidence>
<evidence type="ECO:0000313" key="8">
    <source>
        <dbReference type="EMBL" id="KAL2816114.1"/>
    </source>
</evidence>
<proteinExistence type="inferred from homology"/>
<name>A0ABR4HKV8_9EURO</name>
<organism evidence="8 9">
    <name type="scientific">Aspergillus granulosus</name>
    <dbReference type="NCBI Taxonomy" id="176169"/>
    <lineage>
        <taxon>Eukaryota</taxon>
        <taxon>Fungi</taxon>
        <taxon>Dikarya</taxon>
        <taxon>Ascomycota</taxon>
        <taxon>Pezizomycotina</taxon>
        <taxon>Eurotiomycetes</taxon>
        <taxon>Eurotiomycetidae</taxon>
        <taxon>Eurotiales</taxon>
        <taxon>Aspergillaceae</taxon>
        <taxon>Aspergillus</taxon>
        <taxon>Aspergillus subgen. Nidulantes</taxon>
    </lineage>
</organism>